<gene>
    <name evidence="2" type="ORF">ACFPCV_25165</name>
</gene>
<reference evidence="3" key="1">
    <citation type="journal article" date="2019" name="Int. J. Syst. Evol. Microbiol.">
        <title>The Global Catalogue of Microorganisms (GCM) 10K type strain sequencing project: providing services to taxonomists for standard genome sequencing and annotation.</title>
        <authorList>
            <consortium name="The Broad Institute Genomics Platform"/>
            <consortium name="The Broad Institute Genome Sequencing Center for Infectious Disease"/>
            <person name="Wu L."/>
            <person name="Ma J."/>
        </authorList>
    </citation>
    <scope>NUCLEOTIDE SEQUENCE [LARGE SCALE GENOMIC DNA]</scope>
    <source>
        <strain evidence="3">ZS-22-S1</strain>
    </source>
</reference>
<dbReference type="RefSeq" id="WP_378058795.1">
    <property type="nucleotide sequence ID" value="NZ_JBHSIS010000011.1"/>
</dbReference>
<evidence type="ECO:0000313" key="3">
    <source>
        <dbReference type="Proteomes" id="UP001595859"/>
    </source>
</evidence>
<sequence length="117" mass="12568">MAEEQFMVRPDALRGYAGLLERNHGYVGEMRVYLDGAGSQTEGLMGLMVQFQNLVEEMAVAERDTLLTMLTKLSGTIRGLRETADEYAGVDAASAAEMDKIAPKGPEGGTRSGQGPN</sequence>
<accession>A0ABV9S530</accession>
<proteinExistence type="predicted"/>
<name>A0ABV9S530_9PSEU</name>
<evidence type="ECO:0008006" key="4">
    <source>
        <dbReference type="Google" id="ProtNLM"/>
    </source>
</evidence>
<feature type="compositionally biased region" description="Gly residues" evidence="1">
    <location>
        <begin position="106"/>
        <end position="117"/>
    </location>
</feature>
<dbReference type="EMBL" id="JBHSIS010000011">
    <property type="protein sequence ID" value="MFC4856808.1"/>
    <property type="molecule type" value="Genomic_DNA"/>
</dbReference>
<comment type="caution">
    <text evidence="2">The sequence shown here is derived from an EMBL/GenBank/DDBJ whole genome shotgun (WGS) entry which is preliminary data.</text>
</comment>
<evidence type="ECO:0000256" key="1">
    <source>
        <dbReference type="SAM" id="MobiDB-lite"/>
    </source>
</evidence>
<protein>
    <recommendedName>
        <fullName evidence="4">Excreted virulence factor EspC (Type VII ESX diderm)</fullName>
    </recommendedName>
</protein>
<feature type="region of interest" description="Disordered" evidence="1">
    <location>
        <begin position="95"/>
        <end position="117"/>
    </location>
</feature>
<dbReference type="Proteomes" id="UP001595859">
    <property type="component" value="Unassembled WGS sequence"/>
</dbReference>
<evidence type="ECO:0000313" key="2">
    <source>
        <dbReference type="EMBL" id="MFC4856808.1"/>
    </source>
</evidence>
<organism evidence="2 3">
    <name type="scientific">Actinophytocola glycyrrhizae</name>
    <dbReference type="NCBI Taxonomy" id="2044873"/>
    <lineage>
        <taxon>Bacteria</taxon>
        <taxon>Bacillati</taxon>
        <taxon>Actinomycetota</taxon>
        <taxon>Actinomycetes</taxon>
        <taxon>Pseudonocardiales</taxon>
        <taxon>Pseudonocardiaceae</taxon>
    </lineage>
</organism>
<keyword evidence="3" id="KW-1185">Reference proteome</keyword>